<evidence type="ECO:0000256" key="6">
    <source>
        <dbReference type="ARBA" id="ARBA00023004"/>
    </source>
</evidence>
<keyword evidence="2" id="KW-0575">Peroxidase</keyword>
<dbReference type="Proteomes" id="UP000664534">
    <property type="component" value="Unassembled WGS sequence"/>
</dbReference>
<dbReference type="GO" id="GO:0046872">
    <property type="term" value="F:metal ion binding"/>
    <property type="evidence" value="ECO:0007669"/>
    <property type="project" value="UniProtKB-KW"/>
</dbReference>
<keyword evidence="5" id="KW-0560">Oxidoreductase</keyword>
<protein>
    <recommendedName>
        <fullName evidence="9">Heme haloperoxidase family profile domain-containing protein</fullName>
    </recommendedName>
</protein>
<name>A0A8H3G4R3_9LECA</name>
<dbReference type="SUPFAM" id="SSF47571">
    <property type="entry name" value="Cloroperoxidase"/>
    <property type="match status" value="1"/>
</dbReference>
<comment type="caution">
    <text evidence="10">The sequence shown here is derived from an EMBL/GenBank/DDBJ whole genome shotgun (WGS) entry which is preliminary data.</text>
</comment>
<sequence length="272" mass="30625">MSPHPPDESTSLLRKGIYRPPSTTDVRGPCPIVNTLANHGYIPRDGRNVRAAELKAAMTELGVGLTLRQVLTSAAYLEHRDHPPRGIWAFIRNPFAYIFQTFALRAKGQIDSHGVACLNLDELDRHGAIEHDVSMSRRDFAQGDNHSKQEDLVEDMLASARDGQDLTVDDWARFRIQRIEQQKRDNAKLEFGTPQNMMGLAEAAFIQKTFGDRSRGWKVPVAYMAAIFGEERLPIEEGWRKRSWWPVGFLELMSQALVLKKVVGSIDSKASS</sequence>
<dbReference type="EMBL" id="CAJPDT010000106">
    <property type="protein sequence ID" value="CAF9938186.1"/>
    <property type="molecule type" value="Genomic_DNA"/>
</dbReference>
<evidence type="ECO:0000313" key="10">
    <source>
        <dbReference type="EMBL" id="CAF9938186.1"/>
    </source>
</evidence>
<feature type="domain" description="Heme haloperoxidase family profile" evidence="9">
    <location>
        <begin position="14"/>
        <end position="254"/>
    </location>
</feature>
<accession>A0A8H3G4R3</accession>
<reference evidence="10" key="1">
    <citation type="submission" date="2021-03" db="EMBL/GenBank/DDBJ databases">
        <authorList>
            <person name="Tagirdzhanova G."/>
        </authorList>
    </citation>
    <scope>NUCLEOTIDE SEQUENCE</scope>
</reference>
<evidence type="ECO:0000256" key="7">
    <source>
        <dbReference type="ARBA" id="ARBA00025795"/>
    </source>
</evidence>
<evidence type="ECO:0000256" key="3">
    <source>
        <dbReference type="ARBA" id="ARBA00022617"/>
    </source>
</evidence>
<dbReference type="Gene3D" id="1.10.489.10">
    <property type="entry name" value="Chloroperoxidase-like"/>
    <property type="match status" value="1"/>
</dbReference>
<gene>
    <name evidence="10" type="ORF">IMSHALPRED_000702</name>
</gene>
<dbReference type="AlphaFoldDB" id="A0A8H3G4R3"/>
<dbReference type="Pfam" id="PF01328">
    <property type="entry name" value="Peroxidase_2"/>
    <property type="match status" value="1"/>
</dbReference>
<keyword evidence="11" id="KW-1185">Reference proteome</keyword>
<dbReference type="GO" id="GO:0004601">
    <property type="term" value="F:peroxidase activity"/>
    <property type="evidence" value="ECO:0007669"/>
    <property type="project" value="UniProtKB-KW"/>
</dbReference>
<organism evidence="10 11">
    <name type="scientific">Imshaugia aleurites</name>
    <dbReference type="NCBI Taxonomy" id="172621"/>
    <lineage>
        <taxon>Eukaryota</taxon>
        <taxon>Fungi</taxon>
        <taxon>Dikarya</taxon>
        <taxon>Ascomycota</taxon>
        <taxon>Pezizomycotina</taxon>
        <taxon>Lecanoromycetes</taxon>
        <taxon>OSLEUM clade</taxon>
        <taxon>Lecanoromycetidae</taxon>
        <taxon>Lecanorales</taxon>
        <taxon>Lecanorineae</taxon>
        <taxon>Parmeliaceae</taxon>
        <taxon>Imshaugia</taxon>
    </lineage>
</organism>
<dbReference type="PANTHER" id="PTHR33577:SF9">
    <property type="entry name" value="PEROXIDASE STCC"/>
    <property type="match status" value="1"/>
</dbReference>
<evidence type="ECO:0000256" key="5">
    <source>
        <dbReference type="ARBA" id="ARBA00023002"/>
    </source>
</evidence>
<keyword evidence="3" id="KW-0349">Heme</keyword>
<evidence type="ECO:0000256" key="1">
    <source>
        <dbReference type="ARBA" id="ARBA00001970"/>
    </source>
</evidence>
<evidence type="ECO:0000256" key="2">
    <source>
        <dbReference type="ARBA" id="ARBA00022559"/>
    </source>
</evidence>
<dbReference type="InterPro" id="IPR036851">
    <property type="entry name" value="Chloroperoxidase-like_sf"/>
</dbReference>
<evidence type="ECO:0000313" key="11">
    <source>
        <dbReference type="Proteomes" id="UP000664534"/>
    </source>
</evidence>
<keyword evidence="4" id="KW-0479">Metal-binding</keyword>
<dbReference type="PROSITE" id="PS51405">
    <property type="entry name" value="HEME_HALOPEROXIDASE"/>
    <property type="match status" value="1"/>
</dbReference>
<comment type="cofactor">
    <cofactor evidence="1">
        <name>heme b</name>
        <dbReference type="ChEBI" id="CHEBI:60344"/>
    </cofactor>
</comment>
<proteinExistence type="inferred from homology"/>
<feature type="region of interest" description="Disordered" evidence="8">
    <location>
        <begin position="1"/>
        <end position="24"/>
    </location>
</feature>
<evidence type="ECO:0000256" key="4">
    <source>
        <dbReference type="ARBA" id="ARBA00022723"/>
    </source>
</evidence>
<keyword evidence="6" id="KW-0408">Iron</keyword>
<dbReference type="PANTHER" id="PTHR33577">
    <property type="entry name" value="STERIGMATOCYSTIN BIOSYNTHESIS PEROXIDASE STCC-RELATED"/>
    <property type="match status" value="1"/>
</dbReference>
<dbReference type="OrthoDB" id="407298at2759"/>
<dbReference type="InterPro" id="IPR000028">
    <property type="entry name" value="Chloroperoxidase"/>
</dbReference>
<evidence type="ECO:0000256" key="8">
    <source>
        <dbReference type="SAM" id="MobiDB-lite"/>
    </source>
</evidence>
<comment type="similarity">
    <text evidence="7">Belongs to the chloroperoxidase family.</text>
</comment>
<evidence type="ECO:0000259" key="9">
    <source>
        <dbReference type="PROSITE" id="PS51405"/>
    </source>
</evidence>